<dbReference type="RefSeq" id="WP_014787150.1">
    <property type="nucleotide sequence ID" value="NC_018014.1"/>
</dbReference>
<sequence>MKTILKVWMPVAAALVLFFGTAPAAPAQISFGVNIGGGPPQCPYGYYDYAPYNCSPYGYYGQDWFNNGAFYGAGPWFRGPAGFRGSVNRHYDPHFGYRGGFPGRGAPGYYRGGEIHGFAGNQYRTGSGAYRGGGRPGGGFQGGGRPGGFQGGGRPGGGGFQGGRPGGGGFQGGGRPDGGGGRPGGGGHDGGGRR</sequence>
<dbReference type="AlphaFoldDB" id="I3ZKX1"/>
<evidence type="ECO:0000313" key="3">
    <source>
        <dbReference type="EMBL" id="AFL89889.1"/>
    </source>
</evidence>
<keyword evidence="2" id="KW-0732">Signal</keyword>
<feature type="region of interest" description="Disordered" evidence="1">
    <location>
        <begin position="127"/>
        <end position="194"/>
    </location>
</feature>
<keyword evidence="4" id="KW-1185">Reference proteome</keyword>
<dbReference type="STRING" id="926566.Terro_3678"/>
<evidence type="ECO:0000256" key="2">
    <source>
        <dbReference type="SAM" id="SignalP"/>
    </source>
</evidence>
<dbReference type="HOGENOM" id="CLU_115879_0_0_0"/>
<dbReference type="EMBL" id="CP003379">
    <property type="protein sequence ID" value="AFL89889.1"/>
    <property type="molecule type" value="Genomic_DNA"/>
</dbReference>
<feature type="chain" id="PRO_5003684987" description="Translation initiation factor IF-2" evidence="2">
    <location>
        <begin position="25"/>
        <end position="194"/>
    </location>
</feature>
<proteinExistence type="predicted"/>
<dbReference type="KEGG" id="trs:Terro_3678"/>
<protein>
    <recommendedName>
        <fullName evidence="5">Translation initiation factor IF-2</fullName>
    </recommendedName>
</protein>
<feature type="compositionally biased region" description="Gly residues" evidence="1">
    <location>
        <begin position="129"/>
        <end position="194"/>
    </location>
</feature>
<evidence type="ECO:0008006" key="5">
    <source>
        <dbReference type="Google" id="ProtNLM"/>
    </source>
</evidence>
<evidence type="ECO:0000313" key="4">
    <source>
        <dbReference type="Proteomes" id="UP000006056"/>
    </source>
</evidence>
<reference evidence="3 4" key="1">
    <citation type="submission" date="2012-06" db="EMBL/GenBank/DDBJ databases">
        <title>Complete genome of Terriglobus roseus DSM 18391.</title>
        <authorList>
            <consortium name="US DOE Joint Genome Institute (JGI-PGF)"/>
            <person name="Lucas S."/>
            <person name="Copeland A."/>
            <person name="Lapidus A."/>
            <person name="Glavina del Rio T."/>
            <person name="Dalin E."/>
            <person name="Tice H."/>
            <person name="Bruce D."/>
            <person name="Goodwin L."/>
            <person name="Pitluck S."/>
            <person name="Peters L."/>
            <person name="Mikhailova N."/>
            <person name="Munk A.C.C."/>
            <person name="Kyrpides N."/>
            <person name="Mavromatis K."/>
            <person name="Ivanova N."/>
            <person name="Brettin T."/>
            <person name="Detter J.C."/>
            <person name="Han C."/>
            <person name="Larimer F."/>
            <person name="Land M."/>
            <person name="Hauser L."/>
            <person name="Markowitz V."/>
            <person name="Cheng J.-F."/>
            <person name="Hugenholtz P."/>
            <person name="Woyke T."/>
            <person name="Wu D."/>
            <person name="Brambilla E."/>
            <person name="Klenk H.-P."/>
            <person name="Eisen J.A."/>
        </authorList>
    </citation>
    <scope>NUCLEOTIDE SEQUENCE [LARGE SCALE GENOMIC DNA]</scope>
    <source>
        <strain evidence="4">DSM 18391 / NRRL B-41598 / KBS 63</strain>
    </source>
</reference>
<evidence type="ECO:0000256" key="1">
    <source>
        <dbReference type="SAM" id="MobiDB-lite"/>
    </source>
</evidence>
<gene>
    <name evidence="3" type="ordered locus">Terro_3678</name>
</gene>
<feature type="signal peptide" evidence="2">
    <location>
        <begin position="1"/>
        <end position="24"/>
    </location>
</feature>
<dbReference type="PATRIC" id="fig|926566.3.peg.3623"/>
<organism evidence="3 4">
    <name type="scientific">Terriglobus roseus (strain DSM 18391 / NRRL B-41598 / KBS 63)</name>
    <dbReference type="NCBI Taxonomy" id="926566"/>
    <lineage>
        <taxon>Bacteria</taxon>
        <taxon>Pseudomonadati</taxon>
        <taxon>Acidobacteriota</taxon>
        <taxon>Terriglobia</taxon>
        <taxon>Terriglobales</taxon>
        <taxon>Acidobacteriaceae</taxon>
        <taxon>Terriglobus</taxon>
    </lineage>
</organism>
<accession>I3ZKX1</accession>
<dbReference type="Proteomes" id="UP000006056">
    <property type="component" value="Chromosome"/>
</dbReference>
<name>I3ZKX1_TERRK</name>